<organism evidence="1">
    <name type="scientific">Caudovirales sp. ctUL28</name>
    <dbReference type="NCBI Taxonomy" id="2826778"/>
    <lineage>
        <taxon>Viruses</taxon>
        <taxon>Duplodnaviria</taxon>
        <taxon>Heunggongvirae</taxon>
        <taxon>Uroviricota</taxon>
        <taxon>Caudoviricetes</taxon>
    </lineage>
</organism>
<evidence type="ECO:0000313" key="1">
    <source>
        <dbReference type="EMBL" id="DAD86225.1"/>
    </source>
</evidence>
<reference evidence="1" key="1">
    <citation type="journal article" date="2021" name="Proc. Natl. Acad. Sci. U.S.A.">
        <title>A Catalog of Tens of Thousands of Viruses from Human Metagenomes Reveals Hidden Associations with Chronic Diseases.</title>
        <authorList>
            <person name="Tisza M.J."/>
            <person name="Buck C.B."/>
        </authorList>
    </citation>
    <scope>NUCLEOTIDE SEQUENCE</scope>
    <source>
        <strain evidence="1">CtUL28</strain>
    </source>
</reference>
<accession>A0A8S5MV54</accession>
<name>A0A8S5MV54_9CAUD</name>
<protein>
    <submittedName>
        <fullName evidence="1">Uncharacterized protein</fullName>
    </submittedName>
</protein>
<sequence length="79" mass="9035">MTDSEKSKLIYVGPSLRHAQLMRHQIFIGGYPAKADEIEKSCPNIRKLFVPIDQLETAEKAVRTKGTPLNKYFRKAMEV</sequence>
<proteinExistence type="predicted"/>
<dbReference type="EMBL" id="BK014996">
    <property type="protein sequence ID" value="DAD86225.1"/>
    <property type="molecule type" value="Genomic_DNA"/>
</dbReference>